<proteinExistence type="predicted"/>
<dbReference type="SUPFAM" id="SSF52833">
    <property type="entry name" value="Thioredoxin-like"/>
    <property type="match status" value="1"/>
</dbReference>
<dbReference type="AlphaFoldDB" id="A0A1Q8T9V2"/>
<evidence type="ECO:0000313" key="2">
    <source>
        <dbReference type="Proteomes" id="UP000186806"/>
    </source>
</evidence>
<dbReference type="CDD" id="cd03062">
    <property type="entry name" value="TRX_Fd_Sucrase"/>
    <property type="match status" value="1"/>
</dbReference>
<dbReference type="Gene3D" id="3.40.30.10">
    <property type="entry name" value="Glutaredoxin"/>
    <property type="match status" value="1"/>
</dbReference>
<keyword evidence="2" id="KW-1185">Reference proteome</keyword>
<name>A0A1Q8T9V2_9GAMM</name>
<dbReference type="InterPro" id="IPR036249">
    <property type="entry name" value="Thioredoxin-like_sf"/>
</dbReference>
<dbReference type="Pfam" id="PF06999">
    <property type="entry name" value="Suc_Fer-like"/>
    <property type="match status" value="1"/>
</dbReference>
<dbReference type="Proteomes" id="UP000186806">
    <property type="component" value="Unassembled WGS sequence"/>
</dbReference>
<protein>
    <submittedName>
        <fullName evidence="1">Sucrase ferredoxin</fullName>
    </submittedName>
</protein>
<dbReference type="PANTHER" id="PTHR31902:SF22">
    <property type="entry name" value="SLL1203 PROTEIN"/>
    <property type="match status" value="1"/>
</dbReference>
<dbReference type="PANTHER" id="PTHR31902">
    <property type="entry name" value="ACTIN PATCHES DISTAL PROTEIN 1"/>
    <property type="match status" value="1"/>
</dbReference>
<dbReference type="EMBL" id="MSDQ01000033">
    <property type="protein sequence ID" value="OLO10455.1"/>
    <property type="molecule type" value="Genomic_DNA"/>
</dbReference>
<dbReference type="RefSeq" id="WP_075369907.1">
    <property type="nucleotide sequence ID" value="NZ_MSDQ01000033.1"/>
</dbReference>
<sequence length="300" mass="34002">MSHRFCADLSREQHDPLVGSAAHFERNLLISWPRNKWTRNLRHANDMPDSLAKTLDAIAADGRRVNLIHRREQADESHQVFLMPERRRFVVPREALETFLAAWQSGAPLTAREGARVDHDLLLCCTHGKKDKCCAKYGYQTYKQLAQVVAAHELPFDVWESSHLGGCRFAASLILLSPVRKYGRITPQQALPFLQAEAQGRRFLPGYRGDSQLTPAQQCAQLAALTFLEQRYPTANLTLQDDTGNEHRRNILWRWDQDGAHGRLQTVCETATILRVDMCSDLDDGPTESLVWHASEISPA</sequence>
<evidence type="ECO:0000313" key="1">
    <source>
        <dbReference type="EMBL" id="OLO10455.1"/>
    </source>
</evidence>
<accession>A0A1Q8T9V2</accession>
<organism evidence="1 2">
    <name type="scientific">Chromohalobacter japonicus</name>
    <dbReference type="NCBI Taxonomy" id="223900"/>
    <lineage>
        <taxon>Bacteria</taxon>
        <taxon>Pseudomonadati</taxon>
        <taxon>Pseudomonadota</taxon>
        <taxon>Gammaproteobacteria</taxon>
        <taxon>Oceanospirillales</taxon>
        <taxon>Halomonadaceae</taxon>
        <taxon>Chromohalobacter</taxon>
    </lineage>
</organism>
<gene>
    <name evidence="1" type="ORF">BTW10_13915</name>
</gene>
<dbReference type="InterPro" id="IPR009737">
    <property type="entry name" value="Aim32/Apd1-like"/>
</dbReference>
<comment type="caution">
    <text evidence="1">The sequence shown here is derived from an EMBL/GenBank/DDBJ whole genome shotgun (WGS) entry which is preliminary data.</text>
</comment>
<reference evidence="1 2" key="1">
    <citation type="submission" date="2016-12" db="EMBL/GenBank/DDBJ databases">
        <title>Draft genome sequences of strains Salinicola socius SMB35, Salinicola sp. MH3R3-1 and Chromohalobacter sp. SMB17 from the Verkhnekamsk potash mining region of Russia.</title>
        <authorList>
            <person name="Mavrodi D.V."/>
            <person name="Olsson B.E."/>
            <person name="Korsakova E.S."/>
            <person name="Pyankova A."/>
            <person name="Mavrodi O.V."/>
            <person name="Plotnikova E.G."/>
        </authorList>
    </citation>
    <scope>NUCLEOTIDE SEQUENCE [LARGE SCALE GENOMIC DNA]</scope>
    <source>
        <strain evidence="1 2">SMB17</strain>
    </source>
</reference>